<keyword evidence="2" id="KW-0614">Plasmid</keyword>
<sequence>MHQFSRTYVVNNRTNRLEPLTKPFNKAQADNSTSQRQQCKMGIQPPFEANTQLAKTR</sequence>
<dbReference type="EMBL" id="KX668265">
    <property type="protein sequence ID" value="AOX48530.1"/>
    <property type="molecule type" value="Genomic_DNA"/>
</dbReference>
<geneLocation type="plasmid" evidence="2">
    <name>pEI2</name>
</geneLocation>
<protein>
    <submittedName>
        <fullName evidence="2">Transposase</fullName>
    </submittedName>
</protein>
<feature type="compositionally biased region" description="Polar residues" evidence="1">
    <location>
        <begin position="28"/>
        <end position="38"/>
    </location>
</feature>
<dbReference type="AlphaFoldDB" id="A0A2Z2CFV0"/>
<feature type="region of interest" description="Disordered" evidence="1">
    <location>
        <begin position="25"/>
        <end position="57"/>
    </location>
</feature>
<reference evidence="2" key="1">
    <citation type="submission" date="2016-08" db="EMBL/GenBank/DDBJ databases">
        <title>Edwardsiella ictaluri infection in Pangasius Catfish imported from West Bengal into the Southern Caribbean.</title>
        <authorList>
            <person name="Phillips A."/>
            <person name="Reichley S."/>
            <person name="Ware C."/>
            <person name="Griffin M."/>
        </authorList>
    </citation>
    <scope>NUCLEOTIDE SEQUENCE</scope>
    <source>
        <strain evidence="2">UWI-1</strain>
        <plasmid evidence="2">pEI2</plasmid>
    </source>
</reference>
<accession>A0A2Z2CFV0</accession>
<evidence type="ECO:0000256" key="1">
    <source>
        <dbReference type="SAM" id="MobiDB-lite"/>
    </source>
</evidence>
<proteinExistence type="predicted"/>
<name>A0A2Z2CFV0_EDWIC</name>
<organism evidence="2">
    <name type="scientific">Edwardsiella ictaluri</name>
    <dbReference type="NCBI Taxonomy" id="67780"/>
    <lineage>
        <taxon>Bacteria</taxon>
        <taxon>Pseudomonadati</taxon>
        <taxon>Pseudomonadota</taxon>
        <taxon>Gammaproteobacteria</taxon>
        <taxon>Enterobacterales</taxon>
        <taxon>Hafniaceae</taxon>
        <taxon>Edwardsiella</taxon>
    </lineage>
</organism>
<evidence type="ECO:0000313" key="2">
    <source>
        <dbReference type="EMBL" id="AOX48530.1"/>
    </source>
</evidence>